<organism evidence="7 8">
    <name type="scientific">Ampelomyces quisqualis</name>
    <name type="common">Powdery mildew agent</name>
    <dbReference type="NCBI Taxonomy" id="50730"/>
    <lineage>
        <taxon>Eukaryota</taxon>
        <taxon>Fungi</taxon>
        <taxon>Dikarya</taxon>
        <taxon>Ascomycota</taxon>
        <taxon>Pezizomycotina</taxon>
        <taxon>Dothideomycetes</taxon>
        <taxon>Pleosporomycetidae</taxon>
        <taxon>Pleosporales</taxon>
        <taxon>Pleosporineae</taxon>
        <taxon>Phaeosphaeriaceae</taxon>
        <taxon>Ampelomyces</taxon>
    </lineage>
</organism>
<keyword evidence="8" id="KW-1185">Reference proteome</keyword>
<dbReference type="PANTHER" id="PTHR37451:SF1">
    <property type="entry name" value="MARVEL DOMAIN-CONTAINING PROTEIN"/>
    <property type="match status" value="1"/>
</dbReference>
<evidence type="ECO:0000256" key="2">
    <source>
        <dbReference type="ARBA" id="ARBA00022692"/>
    </source>
</evidence>
<dbReference type="Proteomes" id="UP000800096">
    <property type="component" value="Unassembled WGS sequence"/>
</dbReference>
<dbReference type="GO" id="GO:0016020">
    <property type="term" value="C:membrane"/>
    <property type="evidence" value="ECO:0007669"/>
    <property type="project" value="UniProtKB-SubCell"/>
</dbReference>
<keyword evidence="3 5" id="KW-1133">Transmembrane helix</keyword>
<keyword evidence="4 5" id="KW-0472">Membrane</keyword>
<evidence type="ECO:0000256" key="4">
    <source>
        <dbReference type="ARBA" id="ARBA00023136"/>
    </source>
</evidence>
<dbReference type="Pfam" id="PF01284">
    <property type="entry name" value="MARVEL"/>
    <property type="match status" value="1"/>
</dbReference>
<dbReference type="OrthoDB" id="2117453at2759"/>
<comment type="subcellular location">
    <subcellularLocation>
        <location evidence="1">Membrane</location>
        <topology evidence="1">Multi-pass membrane protein</topology>
    </subcellularLocation>
</comment>
<evidence type="ECO:0000256" key="5">
    <source>
        <dbReference type="SAM" id="Phobius"/>
    </source>
</evidence>
<gene>
    <name evidence="7" type="ORF">BDU57DRAFT_494487</name>
</gene>
<feature type="transmembrane region" description="Helical" evidence="5">
    <location>
        <begin position="114"/>
        <end position="138"/>
    </location>
</feature>
<evidence type="ECO:0000256" key="1">
    <source>
        <dbReference type="ARBA" id="ARBA00004141"/>
    </source>
</evidence>
<sequence length="168" mass="18346">MAINWVHPARGVQALLSLTVLGLTSYVSHWWSIHWRQSSPVEVNFLIFAPSWSLVALACLIIAPLKFSHAISSTPAKYGLLALEGLTMVYWFGGFIALAVFLSDRICFGAVCNVARASTAISAVNWLVWTATFIFGVVRTVKGGWGLRTKNRLGRGVEGGKVEMHQGV</sequence>
<evidence type="ECO:0000259" key="6">
    <source>
        <dbReference type="Pfam" id="PF01284"/>
    </source>
</evidence>
<feature type="transmembrane region" description="Helical" evidence="5">
    <location>
        <begin position="79"/>
        <end position="102"/>
    </location>
</feature>
<reference evidence="7" key="1">
    <citation type="journal article" date="2020" name="Stud. Mycol.">
        <title>101 Dothideomycetes genomes: a test case for predicting lifestyles and emergence of pathogens.</title>
        <authorList>
            <person name="Haridas S."/>
            <person name="Albert R."/>
            <person name="Binder M."/>
            <person name="Bloem J."/>
            <person name="Labutti K."/>
            <person name="Salamov A."/>
            <person name="Andreopoulos B."/>
            <person name="Baker S."/>
            <person name="Barry K."/>
            <person name="Bills G."/>
            <person name="Bluhm B."/>
            <person name="Cannon C."/>
            <person name="Castanera R."/>
            <person name="Culley D."/>
            <person name="Daum C."/>
            <person name="Ezra D."/>
            <person name="Gonzalez J."/>
            <person name="Henrissat B."/>
            <person name="Kuo A."/>
            <person name="Liang C."/>
            <person name="Lipzen A."/>
            <person name="Lutzoni F."/>
            <person name="Magnuson J."/>
            <person name="Mondo S."/>
            <person name="Nolan M."/>
            <person name="Ohm R."/>
            <person name="Pangilinan J."/>
            <person name="Park H.-J."/>
            <person name="Ramirez L."/>
            <person name="Alfaro M."/>
            <person name="Sun H."/>
            <person name="Tritt A."/>
            <person name="Yoshinaga Y."/>
            <person name="Zwiers L.-H."/>
            <person name="Turgeon B."/>
            <person name="Goodwin S."/>
            <person name="Spatafora J."/>
            <person name="Crous P."/>
            <person name="Grigoriev I."/>
        </authorList>
    </citation>
    <scope>NUCLEOTIDE SEQUENCE</scope>
    <source>
        <strain evidence="7">HMLAC05119</strain>
    </source>
</reference>
<dbReference type="EMBL" id="ML979134">
    <property type="protein sequence ID" value="KAF1917996.1"/>
    <property type="molecule type" value="Genomic_DNA"/>
</dbReference>
<protein>
    <recommendedName>
        <fullName evidence="6">MARVEL domain-containing protein</fullName>
    </recommendedName>
</protein>
<evidence type="ECO:0000256" key="3">
    <source>
        <dbReference type="ARBA" id="ARBA00022989"/>
    </source>
</evidence>
<accession>A0A6A5QTS7</accession>
<evidence type="ECO:0000313" key="7">
    <source>
        <dbReference type="EMBL" id="KAF1917996.1"/>
    </source>
</evidence>
<name>A0A6A5QTS7_AMPQU</name>
<feature type="transmembrane region" description="Helical" evidence="5">
    <location>
        <begin position="12"/>
        <end position="33"/>
    </location>
</feature>
<proteinExistence type="predicted"/>
<dbReference type="InterPro" id="IPR008253">
    <property type="entry name" value="Marvel"/>
</dbReference>
<dbReference type="AlphaFoldDB" id="A0A6A5QTS7"/>
<feature type="transmembrane region" description="Helical" evidence="5">
    <location>
        <begin position="45"/>
        <end position="67"/>
    </location>
</feature>
<dbReference type="PANTHER" id="PTHR37451">
    <property type="entry name" value="MARVEL DOMAIN"/>
    <property type="match status" value="1"/>
</dbReference>
<keyword evidence="2 5" id="KW-0812">Transmembrane</keyword>
<evidence type="ECO:0000313" key="8">
    <source>
        <dbReference type="Proteomes" id="UP000800096"/>
    </source>
</evidence>
<feature type="domain" description="MARVEL" evidence="6">
    <location>
        <begin position="10"/>
        <end position="135"/>
    </location>
</feature>